<keyword evidence="3" id="KW-1185">Reference proteome</keyword>
<proteinExistence type="predicted"/>
<feature type="compositionally biased region" description="Basic and acidic residues" evidence="1">
    <location>
        <begin position="179"/>
        <end position="194"/>
    </location>
</feature>
<feature type="region of interest" description="Disordered" evidence="1">
    <location>
        <begin position="55"/>
        <end position="78"/>
    </location>
</feature>
<organism evidence="2 3">
    <name type="scientific">Blyttiomyces helicus</name>
    <dbReference type="NCBI Taxonomy" id="388810"/>
    <lineage>
        <taxon>Eukaryota</taxon>
        <taxon>Fungi</taxon>
        <taxon>Fungi incertae sedis</taxon>
        <taxon>Chytridiomycota</taxon>
        <taxon>Chytridiomycota incertae sedis</taxon>
        <taxon>Chytridiomycetes</taxon>
        <taxon>Chytridiomycetes incertae sedis</taxon>
        <taxon>Blyttiomyces</taxon>
    </lineage>
</organism>
<evidence type="ECO:0000256" key="1">
    <source>
        <dbReference type="SAM" id="MobiDB-lite"/>
    </source>
</evidence>
<dbReference type="EMBL" id="KZ993813">
    <property type="protein sequence ID" value="RKO94822.1"/>
    <property type="molecule type" value="Genomic_DNA"/>
</dbReference>
<sequence>MSSINPQELNLGQHRDRLHSLNLAIHAENQINMDRDSAASTVSFSFLVSLQKKNQMGTSKPGGTTEGEDVEDPIAKGGCDGEGANLWVGMEHGEDSFKDRDCEGDAEALVVGINGVDDAHQGGARGVGALPTLPPKSHDGGYVSPKNDPQNYRDQITELKRPDNTYPHNLLGPLPQPSKQHDDGRHCKKDAQRHEPCQQEQRCLKLRDLLDLLQDLLGLCIGA</sequence>
<name>A0A4P9WQE7_9FUNG</name>
<evidence type="ECO:0000313" key="2">
    <source>
        <dbReference type="EMBL" id="RKO94822.1"/>
    </source>
</evidence>
<dbReference type="Proteomes" id="UP000269721">
    <property type="component" value="Unassembled WGS sequence"/>
</dbReference>
<evidence type="ECO:0000313" key="3">
    <source>
        <dbReference type="Proteomes" id="UP000269721"/>
    </source>
</evidence>
<gene>
    <name evidence="2" type="ORF">BDK51DRAFT_51158</name>
</gene>
<dbReference type="AlphaFoldDB" id="A0A4P9WQE7"/>
<reference evidence="3" key="1">
    <citation type="journal article" date="2018" name="Nat. Microbiol.">
        <title>Leveraging single-cell genomics to expand the fungal tree of life.</title>
        <authorList>
            <person name="Ahrendt S.R."/>
            <person name="Quandt C.A."/>
            <person name="Ciobanu D."/>
            <person name="Clum A."/>
            <person name="Salamov A."/>
            <person name="Andreopoulos B."/>
            <person name="Cheng J.F."/>
            <person name="Woyke T."/>
            <person name="Pelin A."/>
            <person name="Henrissat B."/>
            <person name="Reynolds N.K."/>
            <person name="Benny G.L."/>
            <person name="Smith M.E."/>
            <person name="James T.Y."/>
            <person name="Grigoriev I.V."/>
        </authorList>
    </citation>
    <scope>NUCLEOTIDE SEQUENCE [LARGE SCALE GENOMIC DNA]</scope>
</reference>
<protein>
    <submittedName>
        <fullName evidence="2">Uncharacterized protein</fullName>
    </submittedName>
</protein>
<feature type="region of interest" description="Disordered" evidence="1">
    <location>
        <begin position="122"/>
        <end position="194"/>
    </location>
</feature>
<accession>A0A4P9WQE7</accession>